<keyword evidence="2" id="KW-0808">Transferase</keyword>
<feature type="domain" description="Glycosyl transferase family 28 C-terminal" evidence="1">
    <location>
        <begin position="292"/>
        <end position="378"/>
    </location>
</feature>
<dbReference type="SUPFAM" id="SSF53756">
    <property type="entry name" value="UDP-Glycosyltransferase/glycogen phosphorylase"/>
    <property type="match status" value="1"/>
</dbReference>
<dbReference type="OrthoDB" id="6620093at2"/>
<dbReference type="GO" id="GO:0016758">
    <property type="term" value="F:hexosyltransferase activity"/>
    <property type="evidence" value="ECO:0007669"/>
    <property type="project" value="InterPro"/>
</dbReference>
<name>C7PX82_CATAD</name>
<dbReference type="PANTHER" id="PTHR21015:SF22">
    <property type="entry name" value="GLYCOSYLTRANSFERASE"/>
    <property type="match status" value="1"/>
</dbReference>
<dbReference type="InParanoid" id="C7PX82"/>
<evidence type="ECO:0000313" key="3">
    <source>
        <dbReference type="Proteomes" id="UP000000851"/>
    </source>
</evidence>
<keyword evidence="3" id="KW-1185">Reference proteome</keyword>
<dbReference type="CAZy" id="GT1">
    <property type="family name" value="Glycosyltransferase Family 1"/>
</dbReference>
<dbReference type="eggNOG" id="COG1819">
    <property type="taxonomic scope" value="Bacteria"/>
</dbReference>
<dbReference type="RefSeq" id="WP_012784728.1">
    <property type="nucleotide sequence ID" value="NC_013131.1"/>
</dbReference>
<dbReference type="InterPro" id="IPR007235">
    <property type="entry name" value="Glyco_trans_28_C"/>
</dbReference>
<accession>C7PX82</accession>
<dbReference type="PANTHER" id="PTHR21015">
    <property type="entry name" value="UDP-N-ACETYLGLUCOSAMINE--N-ACETYLMURAMYL-(PENTAPEPTIDE) PYROPHOSPHORYL-UNDECAPRENOL N-ACETYLGLUCOSAMINE TRANSFERASE 1"/>
    <property type="match status" value="1"/>
</dbReference>
<dbReference type="Proteomes" id="UP000000851">
    <property type="component" value="Chromosome"/>
</dbReference>
<protein>
    <submittedName>
        <fullName evidence="2">Glycosyltransferase 28 domain protein</fullName>
    </submittedName>
</protein>
<reference evidence="2 3" key="1">
    <citation type="journal article" date="2009" name="Stand. Genomic Sci.">
        <title>Complete genome sequence of Catenulispora acidiphila type strain (ID 139908).</title>
        <authorList>
            <person name="Copeland A."/>
            <person name="Lapidus A."/>
            <person name="Glavina Del Rio T."/>
            <person name="Nolan M."/>
            <person name="Lucas S."/>
            <person name="Chen F."/>
            <person name="Tice H."/>
            <person name="Cheng J.F."/>
            <person name="Bruce D."/>
            <person name="Goodwin L."/>
            <person name="Pitluck S."/>
            <person name="Mikhailova N."/>
            <person name="Pati A."/>
            <person name="Ivanova N."/>
            <person name="Mavromatis K."/>
            <person name="Chen A."/>
            <person name="Palaniappan K."/>
            <person name="Chain P."/>
            <person name="Land M."/>
            <person name="Hauser L."/>
            <person name="Chang Y.J."/>
            <person name="Jeffries C.D."/>
            <person name="Chertkov O."/>
            <person name="Brettin T."/>
            <person name="Detter J.C."/>
            <person name="Han C."/>
            <person name="Ali Z."/>
            <person name="Tindall B.J."/>
            <person name="Goker M."/>
            <person name="Bristow J."/>
            <person name="Eisen J.A."/>
            <person name="Markowitz V."/>
            <person name="Hugenholtz P."/>
            <person name="Kyrpides N.C."/>
            <person name="Klenk H.P."/>
        </authorList>
    </citation>
    <scope>NUCLEOTIDE SEQUENCE [LARGE SCALE GENOMIC DNA]</scope>
    <source>
        <strain evidence="3">DSM 44928 / JCM 14897 / NBRC 102108 / NRRL B-24433 / ID139908</strain>
    </source>
</reference>
<sequence length="419" mass="44443">MTLFESPRLRVLFVAFSRSSLGHIVRSTTAAARFAADGHDVAVACHEEVRHIPEKAGLAWLPIEEIGPAPAWRGMDDPEQLRAFVRTRLASPEYVSASLEDELRVIDLFRPDVVIADMRNTAGVAASMRGVTAFTLHNLRLFQHPMHVVLPEVLVTLDQLGVEQAHARHVLGSTVLVPDIAEIDGLSDVPRDTAALICSLTDEIRHLGPLLSPELLSVAARASESESGPGPRATENRRRLLHVTLGGSGVGDQQIRRVVEAVAGLGLDIGVTLGAESLQDQVTALEDELAAVAGDSAVTVTGFRHDVVERVAAADAAVVHGGHGSIIEALVCGTPLVFLPGSLEQRENARKIRELGLGVVLAPDDDAAAVRAKVVKALSLKETPGPRRFARALVAADGAGRLVDYVTSSQAIRTAVAAP</sequence>
<dbReference type="KEGG" id="cai:Caci_0481"/>
<gene>
    <name evidence="2" type="ordered locus">Caci_0481</name>
</gene>
<evidence type="ECO:0000313" key="2">
    <source>
        <dbReference type="EMBL" id="ACU69433.1"/>
    </source>
</evidence>
<dbReference type="FunCoup" id="C7PX82">
    <property type="interactions" value="4"/>
</dbReference>
<proteinExistence type="predicted"/>
<dbReference type="EMBL" id="CP001700">
    <property type="protein sequence ID" value="ACU69433.1"/>
    <property type="molecule type" value="Genomic_DNA"/>
</dbReference>
<dbReference type="Gene3D" id="3.40.50.2000">
    <property type="entry name" value="Glycogen Phosphorylase B"/>
    <property type="match status" value="2"/>
</dbReference>
<evidence type="ECO:0000259" key="1">
    <source>
        <dbReference type="Pfam" id="PF04101"/>
    </source>
</evidence>
<dbReference type="STRING" id="479433.Caci_0481"/>
<dbReference type="HOGENOM" id="CLU_682983_0_0_11"/>
<dbReference type="AlphaFoldDB" id="C7PX82"/>
<organism evidence="2 3">
    <name type="scientific">Catenulispora acidiphila (strain DSM 44928 / JCM 14897 / NBRC 102108 / NRRL B-24433 / ID139908)</name>
    <dbReference type="NCBI Taxonomy" id="479433"/>
    <lineage>
        <taxon>Bacteria</taxon>
        <taxon>Bacillati</taxon>
        <taxon>Actinomycetota</taxon>
        <taxon>Actinomycetes</taxon>
        <taxon>Catenulisporales</taxon>
        <taxon>Catenulisporaceae</taxon>
        <taxon>Catenulispora</taxon>
    </lineage>
</organism>
<dbReference type="Pfam" id="PF04101">
    <property type="entry name" value="Glyco_tran_28_C"/>
    <property type="match status" value="1"/>
</dbReference>